<dbReference type="Proteomes" id="UP001375539">
    <property type="component" value="Unassembled WGS sequence"/>
</dbReference>
<organism evidence="1 2">
    <name type="scientific">Streptomyces pratisoli</name>
    <dbReference type="NCBI Taxonomy" id="3139917"/>
    <lineage>
        <taxon>Bacteria</taxon>
        <taxon>Bacillati</taxon>
        <taxon>Actinomycetota</taxon>
        <taxon>Actinomycetes</taxon>
        <taxon>Kitasatosporales</taxon>
        <taxon>Streptomycetaceae</taxon>
        <taxon>Streptomyces</taxon>
    </lineage>
</organism>
<sequence>MTVIDRSLTTLLKQRRLFLTRERSDAAEVVYVCVNDGLPGGYPIGYVIPSRAGTWFAYARARPGRVFTCDQVDANLLSIDTAVRAVLDHARYGDVLYALERATGSDTTYTAELHRDHAAWLTALDVPEGITHLGHGRVRLTGPAIAYLRGLPERLGCHLDDENRLWLAGDPYLLTREPRPEGAARP</sequence>
<protein>
    <submittedName>
        <fullName evidence="1">Uncharacterized protein</fullName>
    </submittedName>
</protein>
<dbReference type="EMBL" id="JBBKAI010000002">
    <property type="protein sequence ID" value="MEJ8657920.1"/>
    <property type="molecule type" value="Genomic_DNA"/>
</dbReference>
<evidence type="ECO:0000313" key="2">
    <source>
        <dbReference type="Proteomes" id="UP001375539"/>
    </source>
</evidence>
<evidence type="ECO:0000313" key="1">
    <source>
        <dbReference type="EMBL" id="MEJ8657920.1"/>
    </source>
</evidence>
<gene>
    <name evidence="1" type="ORF">WKI58_15530</name>
</gene>
<proteinExistence type="predicted"/>
<accession>A0ACC6QI34</accession>
<name>A0ACC6QI34_9ACTN</name>
<keyword evidence="2" id="KW-1185">Reference proteome</keyword>
<reference evidence="1" key="1">
    <citation type="submission" date="2024-03" db="EMBL/GenBank/DDBJ databases">
        <title>Novel Streptomyces species of biotechnological and ecological value are a feature of Machair soil.</title>
        <authorList>
            <person name="Prole J.R."/>
            <person name="Goodfellow M."/>
            <person name="Allenby N."/>
            <person name="Ward A.C."/>
        </authorList>
    </citation>
    <scope>NUCLEOTIDE SEQUENCE</scope>
    <source>
        <strain evidence="1">MS1.AVA.4</strain>
    </source>
</reference>
<comment type="caution">
    <text evidence="1">The sequence shown here is derived from an EMBL/GenBank/DDBJ whole genome shotgun (WGS) entry which is preliminary data.</text>
</comment>